<evidence type="ECO:0008006" key="4">
    <source>
        <dbReference type="Google" id="ProtNLM"/>
    </source>
</evidence>
<feature type="transmembrane region" description="Helical" evidence="1">
    <location>
        <begin position="352"/>
        <end position="384"/>
    </location>
</feature>
<evidence type="ECO:0000313" key="2">
    <source>
        <dbReference type="EMBL" id="OUQ04628.1"/>
    </source>
</evidence>
<protein>
    <recommendedName>
        <fullName evidence="4">YfhO family protein</fullName>
    </recommendedName>
</protein>
<keyword evidence="1" id="KW-0812">Transmembrane</keyword>
<comment type="caution">
    <text evidence="2">The sequence shown here is derived from an EMBL/GenBank/DDBJ whole genome shotgun (WGS) entry which is preliminary data.</text>
</comment>
<feature type="transmembrane region" description="Helical" evidence="1">
    <location>
        <begin position="123"/>
        <end position="142"/>
    </location>
</feature>
<feature type="transmembrane region" description="Helical" evidence="1">
    <location>
        <begin position="180"/>
        <end position="204"/>
    </location>
</feature>
<feature type="transmembrane region" description="Helical" evidence="1">
    <location>
        <begin position="324"/>
        <end position="340"/>
    </location>
</feature>
<dbReference type="PANTHER" id="PTHR38454:SF1">
    <property type="entry name" value="INTEGRAL MEMBRANE PROTEIN"/>
    <property type="match status" value="1"/>
</dbReference>
<feature type="transmembrane region" description="Helical" evidence="1">
    <location>
        <begin position="299"/>
        <end position="318"/>
    </location>
</feature>
<dbReference type="PANTHER" id="PTHR38454">
    <property type="entry name" value="INTEGRAL MEMBRANE PROTEIN-RELATED"/>
    <property type="match status" value="1"/>
</dbReference>
<feature type="transmembrane region" description="Helical" evidence="1">
    <location>
        <begin position="99"/>
        <end position="117"/>
    </location>
</feature>
<dbReference type="InterPro" id="IPR018580">
    <property type="entry name" value="Uncharacterised_YfhO"/>
</dbReference>
<dbReference type="AlphaFoldDB" id="A0A1Y4QH67"/>
<dbReference type="Proteomes" id="UP000196258">
    <property type="component" value="Unassembled WGS sequence"/>
</dbReference>
<reference evidence="3" key="1">
    <citation type="submission" date="2017-04" db="EMBL/GenBank/DDBJ databases">
        <title>Function of individual gut microbiota members based on whole genome sequencing of pure cultures obtained from chicken caecum.</title>
        <authorList>
            <person name="Medvecky M."/>
            <person name="Cejkova D."/>
            <person name="Polansky O."/>
            <person name="Karasova D."/>
            <person name="Kubasova T."/>
            <person name="Cizek A."/>
            <person name="Rychlik I."/>
        </authorList>
    </citation>
    <scope>NUCLEOTIDE SEQUENCE [LARGE SCALE GENOMIC DNA]</scope>
    <source>
        <strain evidence="3">An149</strain>
    </source>
</reference>
<proteinExistence type="predicted"/>
<keyword evidence="1" id="KW-0472">Membrane</keyword>
<dbReference type="EMBL" id="NFLB01000010">
    <property type="protein sequence ID" value="OUQ04628.1"/>
    <property type="molecule type" value="Genomic_DNA"/>
</dbReference>
<feature type="transmembrane region" description="Helical" evidence="1">
    <location>
        <begin position="224"/>
        <end position="243"/>
    </location>
</feature>
<evidence type="ECO:0000313" key="3">
    <source>
        <dbReference type="Proteomes" id="UP000196258"/>
    </source>
</evidence>
<dbReference type="Pfam" id="PF09586">
    <property type="entry name" value="YfhO"/>
    <property type="match status" value="1"/>
</dbReference>
<evidence type="ECO:0000256" key="1">
    <source>
        <dbReference type="SAM" id="Phobius"/>
    </source>
</evidence>
<gene>
    <name evidence="2" type="ORF">B5E91_09580</name>
</gene>
<name>A0A1Y4QH67_9FIRM</name>
<feature type="transmembrane region" description="Helical" evidence="1">
    <location>
        <begin position="6"/>
        <end position="24"/>
    </location>
</feature>
<feature type="transmembrane region" description="Helical" evidence="1">
    <location>
        <begin position="263"/>
        <end position="287"/>
    </location>
</feature>
<keyword evidence="1" id="KW-1133">Transmembrane helix</keyword>
<accession>A0A1Y4QH67</accession>
<sequence length="810" mass="93099">MKRKQIYPYIFLTCLALIMVVVIIPSKNIFGSNTDWLSQHVNIADYLRQLILDNKSIFPDFAFNLGAGQNIYNFSYYGLLRPDILLSCLFPFIEIKNIIIIYMIFNLVVSTNLMYYWLKQKRFNFLLCIIGAIMLLSSSILFQSHRQIMFVDYMSGLLLGLIAVDRYLETRKNKLLIGSIVWIIINSYFFSVTAIFVIFTYYCFEVINKDGFEIKEILQILKPIIIAILICSVLLLPTAYVMLENHQTKAETINLINLFIPDFNLSALLYDPYGCGLSYLSLIGLILGLTLKKTRKLTIFILLILFIPIFKFCLNGFLYPRDKILMPFIPIIIYVVVNALNEYKQTNKKINIIVLILFILPIVIVINKPLIALDIAICLIGIIIYLKLDYQALLILTIMPLLVSYTTNQQESYVTKKTYNQVNKLSNVKVENNYRYDSFKQSLNTVNQVNNTYRTSIYSSINNNLYNHFYYDVIKNPISIRNRVACISNSNIFFQGLLGVKTIYSEDVVPIGYNQIKTNLYENNNVLPLVYATSNSYDNKQFNELQFPDTLDTIYNNVIVENGNKDYQSKIKTIDLNTSINYQSNNLKITKIDNGYQINTKDNGKLELNLNEILENKILIIEFDIKDVKYIEKLDTTVKINGIKNKLSSINAAYPNNNTHFTYIISQNEPLDKLQLEFSHGRYSLKNIKTYILDYDVIKTRHNNVDALKGVYNQNGFVARGEIDVSEDGYLVTSFPYQKGFSVLIDGKEVESECVNTAFLGTKISKGKHDVEIVFNAPMKNIGLCLSVGGLVLFVVQGRKKDEEGFKRVD</sequence>
<organism evidence="2 3">
    <name type="scientific">Thomasclavelia spiroformis</name>
    <dbReference type="NCBI Taxonomy" id="29348"/>
    <lineage>
        <taxon>Bacteria</taxon>
        <taxon>Bacillati</taxon>
        <taxon>Bacillota</taxon>
        <taxon>Erysipelotrichia</taxon>
        <taxon>Erysipelotrichales</taxon>
        <taxon>Coprobacillaceae</taxon>
        <taxon>Thomasclavelia</taxon>
    </lineage>
</organism>
<dbReference type="RefSeq" id="WP_087257142.1">
    <property type="nucleotide sequence ID" value="NZ_NFLB01000010.1"/>
</dbReference>